<dbReference type="EMBL" id="VSWD01000013">
    <property type="protein sequence ID" value="KAK3084915.1"/>
    <property type="molecule type" value="Genomic_DNA"/>
</dbReference>
<keyword evidence="2" id="KW-0472">Membrane</keyword>
<accession>A0AA88XP88</accession>
<feature type="region of interest" description="Disordered" evidence="1">
    <location>
        <begin position="114"/>
        <end position="137"/>
    </location>
</feature>
<sequence>MVCEIYLIFASQRASAGTSPLSTDYGSVSLTSPTDELSTRDIESLYVTTESITESSNLQGISSSTEDSMSSTDNYLYVTEGVLEESTSESSTVDLESLFGSTNELTTLDMSTLHQSTLSEESQTDSSNQPTVSRSVSRTSSTIFRTLITNTGMTFSSTQNIVTTTSESILPVTSSFGNRNELLILWGSVTGGIVVIVIVITVILLYRKKRKKLVDLNHGISLDTSYVMFSAPGETESKDLDFDPIDLSHIYSEGGSVSVRPSGFSTLTFMRGRSKEGKSSTTSTEHLVTKTKVGRTLSGPDVISSQIESNCLEEDNIEISTISEPGLVQENSVK</sequence>
<feature type="transmembrane region" description="Helical" evidence="2">
    <location>
        <begin position="183"/>
        <end position="206"/>
    </location>
</feature>
<evidence type="ECO:0000313" key="4">
    <source>
        <dbReference type="Proteomes" id="UP001186944"/>
    </source>
</evidence>
<comment type="caution">
    <text evidence="3">The sequence shown here is derived from an EMBL/GenBank/DDBJ whole genome shotgun (WGS) entry which is preliminary data.</text>
</comment>
<keyword evidence="4" id="KW-1185">Reference proteome</keyword>
<dbReference type="AlphaFoldDB" id="A0AA88XP88"/>
<evidence type="ECO:0000256" key="2">
    <source>
        <dbReference type="SAM" id="Phobius"/>
    </source>
</evidence>
<proteinExistence type="predicted"/>
<feature type="compositionally biased region" description="Polar residues" evidence="1">
    <location>
        <begin position="114"/>
        <end position="130"/>
    </location>
</feature>
<reference evidence="3" key="1">
    <citation type="submission" date="2019-08" db="EMBL/GenBank/DDBJ databases">
        <title>The improved chromosome-level genome for the pearl oyster Pinctada fucata martensii using PacBio sequencing and Hi-C.</title>
        <authorList>
            <person name="Zheng Z."/>
        </authorList>
    </citation>
    <scope>NUCLEOTIDE SEQUENCE</scope>
    <source>
        <strain evidence="3">ZZ-2019</strain>
        <tissue evidence="3">Adductor muscle</tissue>
    </source>
</reference>
<name>A0AA88XP88_PINIB</name>
<organism evidence="3 4">
    <name type="scientific">Pinctada imbricata</name>
    <name type="common">Atlantic pearl-oyster</name>
    <name type="synonym">Pinctada martensii</name>
    <dbReference type="NCBI Taxonomy" id="66713"/>
    <lineage>
        <taxon>Eukaryota</taxon>
        <taxon>Metazoa</taxon>
        <taxon>Spiralia</taxon>
        <taxon>Lophotrochozoa</taxon>
        <taxon>Mollusca</taxon>
        <taxon>Bivalvia</taxon>
        <taxon>Autobranchia</taxon>
        <taxon>Pteriomorphia</taxon>
        <taxon>Pterioida</taxon>
        <taxon>Pterioidea</taxon>
        <taxon>Pteriidae</taxon>
        <taxon>Pinctada</taxon>
    </lineage>
</organism>
<dbReference type="Proteomes" id="UP001186944">
    <property type="component" value="Unassembled WGS sequence"/>
</dbReference>
<keyword evidence="2" id="KW-0812">Transmembrane</keyword>
<keyword evidence="2" id="KW-1133">Transmembrane helix</keyword>
<gene>
    <name evidence="3" type="ORF">FSP39_021435</name>
</gene>
<evidence type="ECO:0000313" key="3">
    <source>
        <dbReference type="EMBL" id="KAK3084915.1"/>
    </source>
</evidence>
<evidence type="ECO:0000256" key="1">
    <source>
        <dbReference type="SAM" id="MobiDB-lite"/>
    </source>
</evidence>
<protein>
    <submittedName>
        <fullName evidence="3">Uncharacterized protein</fullName>
    </submittedName>
</protein>